<evidence type="ECO:0000256" key="1">
    <source>
        <dbReference type="SAM" id="MobiDB-lite"/>
    </source>
</evidence>
<proteinExistence type="predicted"/>
<evidence type="ECO:0000313" key="4">
    <source>
        <dbReference type="Proteomes" id="UP000554482"/>
    </source>
</evidence>
<reference evidence="3 4" key="1">
    <citation type="submission" date="2020-06" db="EMBL/GenBank/DDBJ databases">
        <title>Transcriptomic and genomic resources for Thalictrum thalictroides and T. hernandezii: Facilitating candidate gene discovery in an emerging model plant lineage.</title>
        <authorList>
            <person name="Arias T."/>
            <person name="Riano-Pachon D.M."/>
            <person name="Di Stilio V.S."/>
        </authorList>
    </citation>
    <scope>NUCLEOTIDE SEQUENCE [LARGE SCALE GENOMIC DNA]</scope>
    <source>
        <strain evidence="4">cv. WT478/WT964</strain>
        <tissue evidence="3">Leaves</tissue>
    </source>
</reference>
<sequence>MASSWSELPKDLLQQIFGRLDLFDHYGFSSVCSSWRSVALHNRGSLRKKFLGLIAPEETAGSETRRLFYPLQCDSNNNNNPPKLPIPHQYYCCGSSFGWLVLVDDSWDMHLFNPLSGKKIELPSSKTLPPPFPGFRELSKYYVHKAVLSSDPTSSETYVLVICAGNRKLAYCNVGDKTWSSIKMISRRDYVDAIFYNQKFYALYNPGGLVACDVSDPRPRVNDISGRPQGEIFWHTRYLVECKGEFFQLKRKIQFDFEKPYDSNSDNENDGYDYYVNNMDHGDDSEEDDKVDDHNGEKVGAWHDESDHGVVDNQKDEKADQSGHGEDGTHNSDQNNLSEESFRGIIDIDKGDNNSQGNGSDHGEVDNHNGGNNEQSDQGEDDNHNADNNEESDESDHEINYESIRRYRTIGFKIFKLTESRQCSNCKMCKKWEKVESLGDNAFFVGYNSSFSLSAPDFLGCKPNSVYFTDSRTPYEGSAEPIRHDIGVYNVEEKSVEAIYPIDSKPMRPPGLFWSTPIPW</sequence>
<dbReference type="InterPro" id="IPR036047">
    <property type="entry name" value="F-box-like_dom_sf"/>
</dbReference>
<gene>
    <name evidence="3" type="ORF">FRX31_010864</name>
</gene>
<dbReference type="SUPFAM" id="SSF81383">
    <property type="entry name" value="F-box domain"/>
    <property type="match status" value="1"/>
</dbReference>
<dbReference type="OrthoDB" id="642536at2759"/>
<dbReference type="Gene3D" id="1.20.1280.50">
    <property type="match status" value="1"/>
</dbReference>
<dbReference type="CDD" id="cd09917">
    <property type="entry name" value="F-box_SF"/>
    <property type="match status" value="1"/>
</dbReference>
<feature type="region of interest" description="Disordered" evidence="1">
    <location>
        <begin position="259"/>
        <end position="400"/>
    </location>
</feature>
<feature type="compositionally biased region" description="Basic and acidic residues" evidence="1">
    <location>
        <begin position="340"/>
        <end position="352"/>
    </location>
</feature>
<dbReference type="Pfam" id="PF03478">
    <property type="entry name" value="Beta-prop_KIB1-4"/>
    <property type="match status" value="2"/>
</dbReference>
<protein>
    <recommendedName>
        <fullName evidence="2">F-box domain-containing protein</fullName>
    </recommendedName>
</protein>
<evidence type="ECO:0000259" key="2">
    <source>
        <dbReference type="PROSITE" id="PS50181"/>
    </source>
</evidence>
<evidence type="ECO:0000313" key="3">
    <source>
        <dbReference type="EMBL" id="KAF5199552.1"/>
    </source>
</evidence>
<name>A0A7J6WU39_THATH</name>
<dbReference type="AlphaFoldDB" id="A0A7J6WU39"/>
<dbReference type="InterPro" id="IPR050942">
    <property type="entry name" value="F-box_BR-signaling"/>
</dbReference>
<feature type="compositionally biased region" description="Basic and acidic residues" evidence="1">
    <location>
        <begin position="291"/>
        <end position="330"/>
    </location>
</feature>
<dbReference type="PANTHER" id="PTHR44259">
    <property type="entry name" value="OS07G0183000 PROTEIN-RELATED"/>
    <property type="match status" value="1"/>
</dbReference>
<dbReference type="InterPro" id="IPR001810">
    <property type="entry name" value="F-box_dom"/>
</dbReference>
<feature type="domain" description="F-box" evidence="2">
    <location>
        <begin position="2"/>
        <end position="50"/>
    </location>
</feature>
<dbReference type="InterPro" id="IPR005174">
    <property type="entry name" value="KIB1-4_b-propeller"/>
</dbReference>
<accession>A0A7J6WU39</accession>
<dbReference type="Proteomes" id="UP000554482">
    <property type="component" value="Unassembled WGS sequence"/>
</dbReference>
<dbReference type="EMBL" id="JABWDY010011788">
    <property type="protein sequence ID" value="KAF5199552.1"/>
    <property type="molecule type" value="Genomic_DNA"/>
</dbReference>
<comment type="caution">
    <text evidence="3">The sequence shown here is derived from an EMBL/GenBank/DDBJ whole genome shotgun (WGS) entry which is preliminary data.</text>
</comment>
<dbReference type="PROSITE" id="PS50181">
    <property type="entry name" value="FBOX"/>
    <property type="match status" value="1"/>
</dbReference>
<keyword evidence="4" id="KW-1185">Reference proteome</keyword>
<dbReference type="SMART" id="SM00256">
    <property type="entry name" value="FBOX"/>
    <property type="match status" value="1"/>
</dbReference>
<organism evidence="3 4">
    <name type="scientific">Thalictrum thalictroides</name>
    <name type="common">Rue-anemone</name>
    <name type="synonym">Anemone thalictroides</name>
    <dbReference type="NCBI Taxonomy" id="46969"/>
    <lineage>
        <taxon>Eukaryota</taxon>
        <taxon>Viridiplantae</taxon>
        <taxon>Streptophyta</taxon>
        <taxon>Embryophyta</taxon>
        <taxon>Tracheophyta</taxon>
        <taxon>Spermatophyta</taxon>
        <taxon>Magnoliopsida</taxon>
        <taxon>Ranunculales</taxon>
        <taxon>Ranunculaceae</taxon>
        <taxon>Thalictroideae</taxon>
        <taxon>Thalictrum</taxon>
    </lineage>
</organism>
<dbReference type="Pfam" id="PF00646">
    <property type="entry name" value="F-box"/>
    <property type="match status" value="1"/>
</dbReference>